<evidence type="ECO:0000313" key="8">
    <source>
        <dbReference type="EMBL" id="KAH3681696.1"/>
    </source>
</evidence>
<proteinExistence type="inferred from homology"/>
<dbReference type="PIRSF" id="PIRSF005813">
    <property type="entry name" value="MSH2"/>
    <property type="match status" value="1"/>
</dbReference>
<dbReference type="Gene3D" id="3.40.50.300">
    <property type="entry name" value="P-loop containing nucleotide triphosphate hydrolases"/>
    <property type="match status" value="1"/>
</dbReference>
<dbReference type="AlphaFoldDB" id="A0A9P8TKJ0"/>
<dbReference type="SMART" id="SM00533">
    <property type="entry name" value="MUTSd"/>
    <property type="match status" value="1"/>
</dbReference>
<evidence type="ECO:0000259" key="7">
    <source>
        <dbReference type="PROSITE" id="PS00486"/>
    </source>
</evidence>
<dbReference type="PANTHER" id="PTHR11361:SF21">
    <property type="entry name" value="MUTS PROTEIN HOMOLOG 4"/>
    <property type="match status" value="1"/>
</dbReference>
<evidence type="ECO:0000256" key="5">
    <source>
        <dbReference type="ARBA" id="ARBA00023254"/>
    </source>
</evidence>
<dbReference type="InterPro" id="IPR007860">
    <property type="entry name" value="DNA_mmatch_repair_MutS_con_dom"/>
</dbReference>
<evidence type="ECO:0000256" key="6">
    <source>
        <dbReference type="SAM" id="MobiDB-lite"/>
    </source>
</evidence>
<reference evidence="8" key="1">
    <citation type="journal article" date="2021" name="Open Biol.">
        <title>Shared evolutionary footprints suggest mitochondrial oxidative damage underlies multiple complex I losses in fungi.</title>
        <authorList>
            <person name="Schikora-Tamarit M.A."/>
            <person name="Marcet-Houben M."/>
            <person name="Nosek J."/>
            <person name="Gabaldon T."/>
        </authorList>
    </citation>
    <scope>NUCLEOTIDE SEQUENCE</scope>
    <source>
        <strain evidence="8">CBS2887</strain>
    </source>
</reference>
<name>A0A9P8TKJ0_WICPI</name>
<dbReference type="OrthoDB" id="276261at2759"/>
<dbReference type="SUPFAM" id="SSF52540">
    <property type="entry name" value="P-loop containing nucleoside triphosphate hydrolases"/>
    <property type="match status" value="1"/>
</dbReference>
<dbReference type="GO" id="GO:0030983">
    <property type="term" value="F:mismatched DNA binding"/>
    <property type="evidence" value="ECO:0007669"/>
    <property type="project" value="InterPro"/>
</dbReference>
<dbReference type="GO" id="GO:0005634">
    <property type="term" value="C:nucleus"/>
    <property type="evidence" value="ECO:0007669"/>
    <property type="project" value="TreeGrafter"/>
</dbReference>
<accession>A0A9P8TKJ0</accession>
<evidence type="ECO:0000256" key="2">
    <source>
        <dbReference type="ARBA" id="ARBA00022741"/>
    </source>
</evidence>
<evidence type="ECO:0000256" key="4">
    <source>
        <dbReference type="ARBA" id="ARBA00023125"/>
    </source>
</evidence>
<reference evidence="8" key="2">
    <citation type="submission" date="2021-01" db="EMBL/GenBank/DDBJ databases">
        <authorList>
            <person name="Schikora-Tamarit M.A."/>
        </authorList>
    </citation>
    <scope>NUCLEOTIDE SEQUENCE</scope>
    <source>
        <strain evidence="8">CBS2887</strain>
    </source>
</reference>
<dbReference type="Pfam" id="PF05192">
    <property type="entry name" value="MutS_III"/>
    <property type="match status" value="1"/>
</dbReference>
<evidence type="ECO:0000313" key="9">
    <source>
        <dbReference type="Proteomes" id="UP000774326"/>
    </source>
</evidence>
<dbReference type="InterPro" id="IPR036187">
    <property type="entry name" value="DNA_mismatch_repair_MutS_sf"/>
</dbReference>
<dbReference type="SUPFAM" id="SSF48334">
    <property type="entry name" value="DNA repair protein MutS, domain III"/>
    <property type="match status" value="1"/>
</dbReference>
<keyword evidence="5" id="KW-0469">Meiosis</keyword>
<dbReference type="InterPro" id="IPR011184">
    <property type="entry name" value="DNA_mismatch_repair_Msh2"/>
</dbReference>
<dbReference type="InterPro" id="IPR036678">
    <property type="entry name" value="MutS_con_dom_sf"/>
</dbReference>
<dbReference type="Pfam" id="PF00488">
    <property type="entry name" value="MutS_V"/>
    <property type="match status" value="1"/>
</dbReference>
<organism evidence="8 9">
    <name type="scientific">Wickerhamomyces pijperi</name>
    <name type="common">Yeast</name>
    <name type="synonym">Pichia pijperi</name>
    <dbReference type="NCBI Taxonomy" id="599730"/>
    <lineage>
        <taxon>Eukaryota</taxon>
        <taxon>Fungi</taxon>
        <taxon>Dikarya</taxon>
        <taxon>Ascomycota</taxon>
        <taxon>Saccharomycotina</taxon>
        <taxon>Saccharomycetes</taxon>
        <taxon>Phaffomycetales</taxon>
        <taxon>Wickerhamomycetaceae</taxon>
        <taxon>Wickerhamomyces</taxon>
    </lineage>
</organism>
<dbReference type="Gene3D" id="3.30.420.110">
    <property type="entry name" value="MutS, connector domain"/>
    <property type="match status" value="1"/>
</dbReference>
<dbReference type="SUPFAM" id="SSF53150">
    <property type="entry name" value="DNA repair protein MutS, domain II"/>
    <property type="match status" value="1"/>
</dbReference>
<dbReference type="Pfam" id="PF05188">
    <property type="entry name" value="MutS_II"/>
    <property type="match status" value="1"/>
</dbReference>
<feature type="region of interest" description="Disordered" evidence="6">
    <location>
        <begin position="1"/>
        <end position="25"/>
    </location>
</feature>
<evidence type="ECO:0000256" key="1">
    <source>
        <dbReference type="ARBA" id="ARBA00006271"/>
    </source>
</evidence>
<keyword evidence="9" id="KW-1185">Reference proteome</keyword>
<keyword evidence="3" id="KW-0067">ATP-binding</keyword>
<dbReference type="SMART" id="SM00534">
    <property type="entry name" value="MUTSac"/>
    <property type="match status" value="1"/>
</dbReference>
<dbReference type="Proteomes" id="UP000774326">
    <property type="component" value="Unassembled WGS sequence"/>
</dbReference>
<dbReference type="GO" id="GO:0005524">
    <property type="term" value="F:ATP binding"/>
    <property type="evidence" value="ECO:0007669"/>
    <property type="project" value="UniProtKB-KW"/>
</dbReference>
<sequence length="809" mass="90799">MQRSQLAMRSQISTRPTTNCSNTSQFNISNPPLTATIRLPERVICSIFEPSPHEPTIGICFMNFTTGEVTLSTILDSPTYVRTIHKIHLHEPSEIVTPSHYLSGLGNKLITILRSNVSQDVKIVGLEKKQFGAIDGMESVKRFAFPQELKYLEKVLKDQTEALSAFSGATSHCSKTSSYSLKQYRIRYESSESVMFIDPGTVKSLQLVNNSTERNGLSLLKYLNQTVTKMGERNLRSNILQPLSDQEGITERLRSVKELKEADDNLVDFLRSELKNCQDLDKLFAVLLVSKNVGQKASGSQMTNDCLKINHIISIKQAVHVALSIGEQLKDCESSLLNDIHEICTNDSLRQVKALIDEVINEDCTWATNAIDLRNQKCYAVKSGKNGLLDVSRQIYKVVMDEIFAIIENLRSEYEELDIEQTFNSKRGFYIKLLNYSQLEEIPDVLINLVEKKKFMECTTLNIMKCNARLEDTVSEILTISSQIIENLLIEIAEFLPILFMTSEALSLLDILQSFAFHATENTNFIIPEFSNDIINIKQSRHPILDSIIKNFVPNDITSINDLSRVQIITGENMSGKSVYLTQIATLSIMAQIGSFVPCECGIFKIFESLRTRIANDITEIGQSSSTFAIEMNEMVCILQDVNSSSLVLIDELGRGSSTHDGFAISLAISEHLVKTGACCFITTHFHKLSTILAKQPGVLQLHTSGNLNDSNGELESLFKMNQGLTQSSKYGLKIAGKFFNDHIIEISGEISARLENANNGNSIQDQIKLNKDAKYLKLLEVLEYIQKDTDNEVTKELLLQIQEEFFLN</sequence>
<dbReference type="PANTHER" id="PTHR11361">
    <property type="entry name" value="DNA MISMATCH REPAIR PROTEIN MUTS FAMILY MEMBER"/>
    <property type="match status" value="1"/>
</dbReference>
<dbReference type="InterPro" id="IPR027417">
    <property type="entry name" value="P-loop_NTPase"/>
</dbReference>
<dbReference type="EMBL" id="JAEUBG010004316">
    <property type="protein sequence ID" value="KAH3681696.1"/>
    <property type="molecule type" value="Genomic_DNA"/>
</dbReference>
<dbReference type="PROSITE" id="PS00486">
    <property type="entry name" value="DNA_MISMATCH_REPAIR_2"/>
    <property type="match status" value="1"/>
</dbReference>
<evidence type="ECO:0000256" key="3">
    <source>
        <dbReference type="ARBA" id="ARBA00022840"/>
    </source>
</evidence>
<dbReference type="Gene3D" id="1.10.1420.10">
    <property type="match status" value="2"/>
</dbReference>
<comment type="caution">
    <text evidence="8">The sequence shown here is derived from an EMBL/GenBank/DDBJ whole genome shotgun (WGS) entry which is preliminary data.</text>
</comment>
<dbReference type="InterPro" id="IPR007696">
    <property type="entry name" value="DNA_mismatch_repair_MutS_core"/>
</dbReference>
<feature type="domain" description="DNA mismatch repair proteins mutS family" evidence="7">
    <location>
        <begin position="646"/>
        <end position="662"/>
    </location>
</feature>
<dbReference type="InterPro" id="IPR000432">
    <property type="entry name" value="DNA_mismatch_repair_MutS_C"/>
</dbReference>
<dbReference type="GO" id="GO:0007131">
    <property type="term" value="P:reciprocal meiotic recombination"/>
    <property type="evidence" value="ECO:0007669"/>
    <property type="project" value="TreeGrafter"/>
</dbReference>
<comment type="similarity">
    <text evidence="1">Belongs to the DNA mismatch repair MutS family.</text>
</comment>
<dbReference type="GO" id="GO:0140664">
    <property type="term" value="F:ATP-dependent DNA damage sensor activity"/>
    <property type="evidence" value="ECO:0007669"/>
    <property type="project" value="InterPro"/>
</dbReference>
<dbReference type="InterPro" id="IPR045076">
    <property type="entry name" value="MutS"/>
</dbReference>
<keyword evidence="2" id="KW-0547">Nucleotide-binding</keyword>
<dbReference type="GO" id="GO:0006298">
    <property type="term" value="P:mismatch repair"/>
    <property type="evidence" value="ECO:0007669"/>
    <property type="project" value="InterPro"/>
</dbReference>
<gene>
    <name evidence="8" type="ORF">WICPIJ_007341</name>
</gene>
<protein>
    <recommendedName>
        <fullName evidence="7">DNA mismatch repair proteins mutS family domain-containing protein</fullName>
    </recommendedName>
</protein>
<keyword evidence="4" id="KW-0238">DNA-binding</keyword>